<keyword evidence="1" id="KW-0812">Transmembrane</keyword>
<name>A0A391PCB9_9EUKA</name>
<reference evidence="2 3" key="1">
    <citation type="journal article" date="2018" name="PLoS ONE">
        <title>The draft genome of Kipferlia bialata reveals reductive genome evolution in fornicate parasites.</title>
        <authorList>
            <person name="Tanifuji G."/>
            <person name="Takabayashi S."/>
            <person name="Kume K."/>
            <person name="Takagi M."/>
            <person name="Nakayama T."/>
            <person name="Kamikawa R."/>
            <person name="Inagaki Y."/>
            <person name="Hashimoto T."/>
        </authorList>
    </citation>
    <scope>NUCLEOTIDE SEQUENCE [LARGE SCALE GENOMIC DNA]</scope>
    <source>
        <strain evidence="2">NY0173</strain>
    </source>
</reference>
<dbReference type="EMBL" id="BDIP01008736">
    <property type="protein sequence ID" value="GCA64832.1"/>
    <property type="molecule type" value="Genomic_DNA"/>
</dbReference>
<proteinExistence type="predicted"/>
<sequence length="51" mass="5879">DLSTLELEDPYADYESETVAEQTQARRRQSLFLLVLTLTLLAIAFYLQTEV</sequence>
<accession>A0A391PCB9</accession>
<organism evidence="2 3">
    <name type="scientific">Kipferlia bialata</name>
    <dbReference type="NCBI Taxonomy" id="797122"/>
    <lineage>
        <taxon>Eukaryota</taxon>
        <taxon>Metamonada</taxon>
        <taxon>Carpediemonas-like organisms</taxon>
        <taxon>Kipferlia</taxon>
    </lineage>
</organism>
<evidence type="ECO:0000256" key="1">
    <source>
        <dbReference type="SAM" id="Phobius"/>
    </source>
</evidence>
<keyword evidence="3" id="KW-1185">Reference proteome</keyword>
<dbReference type="Proteomes" id="UP000265618">
    <property type="component" value="Unassembled WGS sequence"/>
</dbReference>
<evidence type="ECO:0000313" key="3">
    <source>
        <dbReference type="Proteomes" id="UP000265618"/>
    </source>
</evidence>
<feature type="transmembrane region" description="Helical" evidence="1">
    <location>
        <begin position="31"/>
        <end position="48"/>
    </location>
</feature>
<protein>
    <submittedName>
        <fullName evidence="2">Uncharacterized protein</fullName>
    </submittedName>
</protein>
<gene>
    <name evidence="2" type="ORF">KIPB_015505</name>
</gene>
<feature type="non-terminal residue" evidence="2">
    <location>
        <position position="1"/>
    </location>
</feature>
<keyword evidence="1" id="KW-1133">Transmembrane helix</keyword>
<keyword evidence="1" id="KW-0472">Membrane</keyword>
<comment type="caution">
    <text evidence="2">The sequence shown here is derived from an EMBL/GenBank/DDBJ whole genome shotgun (WGS) entry which is preliminary data.</text>
</comment>
<evidence type="ECO:0000313" key="2">
    <source>
        <dbReference type="EMBL" id="GCA64832.1"/>
    </source>
</evidence>
<dbReference type="AlphaFoldDB" id="A0A391PCB9"/>